<protein>
    <submittedName>
        <fullName evidence="1">Uncharacterized protein</fullName>
    </submittedName>
</protein>
<sequence length="305" mass="35732">MEMMLALAGSSVLYHLIPMEHAITAMKNDRFKLAATNEGVESAFGDAQYFLSLARSKHSAYFKSEAGEGHVIFVLDGQKMNANYQIKPVDYWADQAHVNHDEKEDRLFANKMYIPCLRYIKELHFMQEVGKYKMNDSLTLALLAKRAGIPMFQYDDFKAFANLDKRKTVKLEVSDKKKRKFGSSEWQPAADYTLEAWYDASQIVFRGDENREVKFMKSARHKEQRKCKRQVIRDITNMIKYADIQPDAVRNFNKLSDFAKFPVELENLEKIKRLKRRLRLDTKGFLDYVRKRWMTSGERELHGLE</sequence>
<dbReference type="EMBL" id="PQ015379">
    <property type="protein sequence ID" value="XDJ15076.1"/>
    <property type="molecule type" value="Genomic_DNA"/>
</dbReference>
<proteinExistence type="predicted"/>
<evidence type="ECO:0000313" key="1">
    <source>
        <dbReference type="EMBL" id="XDJ15076.1"/>
    </source>
</evidence>
<reference evidence="1" key="1">
    <citation type="submission" date="2024-07" db="EMBL/GenBank/DDBJ databases">
        <authorList>
            <person name="Bringhurst R.M."/>
            <person name="Homer T.E."/>
        </authorList>
    </citation>
    <scope>NUCLEOTIDE SEQUENCE</scope>
</reference>
<accession>A0AB39CDZ5</accession>
<organism evidence="1">
    <name type="scientific">Pseudomonas phage HRDY3</name>
    <dbReference type="NCBI Taxonomy" id="3236930"/>
    <lineage>
        <taxon>Viruses</taxon>
    </lineage>
</organism>
<name>A0AB39CDZ5_9VIRU</name>